<accession>A0A9W6Z615</accession>
<feature type="compositionally biased region" description="Polar residues" evidence="1">
    <location>
        <begin position="781"/>
        <end position="814"/>
    </location>
</feature>
<dbReference type="Pfam" id="PF03184">
    <property type="entry name" value="DDE_1"/>
    <property type="match status" value="1"/>
</dbReference>
<keyword evidence="4" id="KW-1185">Reference proteome</keyword>
<sequence length="902" mass="101156">MAPTQPTGANGNGCGCPTFSIFNVNNMEPQHVTRLDNAMDQVAFERDPITHRTELFDTMLSEKAVIDTNGVSRPDGSIEYNVLQSGKFKSLRVKKGSKLYVPGFHPQVSSHFYSESTKRIQKACSDFILLNESSSMSHCAKLHKIKKETLKKYLIGKFRVVQNRSHTMARKLSTDVEELIARSVCFHGNGYLSFAQMLLLAEALRKEYQELGLPVPIRDSVVITQNTYFVFLRRSKGLFNKYMVFRLPKNEVFEQRPDNLLRYYYLPFDKKLATLNRLPMIVAVNGISAKINYQDSSNIKLTPTNHESLQNDERAVTLLEAFTMSGEQLPKYGIVPADSTIFGQLPNTNINKWATSKNGMVTKDAFYSYLKDHLIPEIKTQKLKEGLPADEPTILLLQDNDLNLPSYVSFLCARNNISIQVLPPNTSHVLHPLQIGVFKKRTLTFESIFDKLNFSNFINNQLTPEEETNMVKYAQFEKLQGNVDPDCGIPSLNELKAQLKITMSIAAFGCLFALTTKNFDKMTNTHAFQCTGIFAPNDPEIGASYRMAILDNYEEQEPFWKLLQRKCEPLLDQETVEALTQSCDWNTASSIVEKTCSLAKLTNGTTSDFLLMPPKTEWSELIKFDQILNDTQLMAVKQRFNTVYDEMRKEYTPILISENEVLPPDDDPRWNVTPADFVIKKESIDVNLIPRSFNHQISNSHSEEPTHDSGSNLASGTSASGASATSPVPALNSFQSRFRSTESARASTASSSSRTARSTNNAIQSSSSERQSVSIPPIPVSVTTQTSVPAPVSVTSRASSTRMVPSAAASSSYLAQPREEMPTPQGESLLTNELQKLLSLSLSPLSIPSGTGKRKIEYLTKRLEDREAIIGMQKACMRACYKRMVDLDNEINELRRKVKRTS</sequence>
<feature type="region of interest" description="Disordered" evidence="1">
    <location>
        <begin position="696"/>
        <end position="825"/>
    </location>
</feature>
<dbReference type="OrthoDB" id="4033386at2759"/>
<proteinExistence type="predicted"/>
<feature type="domain" description="DDE-1" evidence="2">
    <location>
        <begin position="313"/>
        <end position="440"/>
    </location>
</feature>
<dbReference type="Proteomes" id="UP001165063">
    <property type="component" value="Unassembled WGS sequence"/>
</dbReference>
<dbReference type="GO" id="GO:0003676">
    <property type="term" value="F:nucleic acid binding"/>
    <property type="evidence" value="ECO:0007669"/>
    <property type="project" value="InterPro"/>
</dbReference>
<feature type="compositionally biased region" description="Low complexity" evidence="1">
    <location>
        <begin position="709"/>
        <end position="726"/>
    </location>
</feature>
<evidence type="ECO:0000313" key="4">
    <source>
        <dbReference type="Proteomes" id="UP001165063"/>
    </source>
</evidence>
<comment type="caution">
    <text evidence="3">The sequence shown here is derived from an EMBL/GenBank/DDBJ whole genome shotgun (WGS) entry which is preliminary data.</text>
</comment>
<feature type="compositionally biased region" description="Low complexity" evidence="1">
    <location>
        <begin position="736"/>
        <end position="774"/>
    </location>
</feature>
<dbReference type="AlphaFoldDB" id="A0A9W6Z615"/>
<gene>
    <name evidence="3" type="ORF">Amon01_000700600</name>
</gene>
<reference evidence="3" key="1">
    <citation type="submission" date="2023-04" db="EMBL/GenBank/DDBJ databases">
        <title>Ambrosiozyma monospora NBRC 1965.</title>
        <authorList>
            <person name="Ichikawa N."/>
            <person name="Sato H."/>
            <person name="Tonouchi N."/>
        </authorList>
    </citation>
    <scope>NUCLEOTIDE SEQUENCE</scope>
    <source>
        <strain evidence="3">NBRC 1965</strain>
    </source>
</reference>
<evidence type="ECO:0000256" key="1">
    <source>
        <dbReference type="SAM" id="MobiDB-lite"/>
    </source>
</evidence>
<evidence type="ECO:0000259" key="2">
    <source>
        <dbReference type="Pfam" id="PF03184"/>
    </source>
</evidence>
<organism evidence="3 4">
    <name type="scientific">Ambrosiozyma monospora</name>
    <name type="common">Yeast</name>
    <name type="synonym">Endomycopsis monosporus</name>
    <dbReference type="NCBI Taxonomy" id="43982"/>
    <lineage>
        <taxon>Eukaryota</taxon>
        <taxon>Fungi</taxon>
        <taxon>Dikarya</taxon>
        <taxon>Ascomycota</taxon>
        <taxon>Saccharomycotina</taxon>
        <taxon>Pichiomycetes</taxon>
        <taxon>Pichiales</taxon>
        <taxon>Pichiaceae</taxon>
        <taxon>Ambrosiozyma</taxon>
    </lineage>
</organism>
<dbReference type="InterPro" id="IPR004875">
    <property type="entry name" value="DDE_SF_endonuclease_dom"/>
</dbReference>
<name>A0A9W6Z615_AMBMO</name>
<dbReference type="EMBL" id="BSXU01004848">
    <property type="protein sequence ID" value="GMG48171.1"/>
    <property type="molecule type" value="Genomic_DNA"/>
</dbReference>
<evidence type="ECO:0000313" key="3">
    <source>
        <dbReference type="EMBL" id="GMG48171.1"/>
    </source>
</evidence>
<protein>
    <submittedName>
        <fullName evidence="3">Unnamed protein product</fullName>
    </submittedName>
</protein>